<dbReference type="PATRIC" id="fig|1121338.3.peg.1297"/>
<evidence type="ECO:0000256" key="3">
    <source>
        <dbReference type="ARBA" id="ARBA00009677"/>
    </source>
</evidence>
<comment type="caution">
    <text evidence="10">The sequence shown here is derived from an EMBL/GenBank/DDBJ whole genome shotgun (WGS) entry which is preliminary data.</text>
</comment>
<name>A0A151B4H9_9CLOT</name>
<dbReference type="Pfam" id="PF00460">
    <property type="entry name" value="Flg_bb_rod"/>
    <property type="match status" value="1"/>
</dbReference>
<keyword evidence="10" id="KW-0969">Cilium</keyword>
<dbReference type="InterPro" id="IPR053927">
    <property type="entry name" value="FlgK_helical"/>
</dbReference>
<evidence type="ECO:0000256" key="1">
    <source>
        <dbReference type="ARBA" id="ARBA00004365"/>
    </source>
</evidence>
<comment type="subcellular location">
    <subcellularLocation>
        <location evidence="1">Bacterial flagellum</location>
    </subcellularLocation>
    <subcellularLocation>
        <location evidence="2">Secreted</location>
    </subcellularLocation>
</comment>
<evidence type="ECO:0000256" key="2">
    <source>
        <dbReference type="ARBA" id="ARBA00004613"/>
    </source>
</evidence>
<dbReference type="NCBIfam" id="TIGR02492">
    <property type="entry name" value="flgK_ends"/>
    <property type="match status" value="1"/>
</dbReference>
<dbReference type="SUPFAM" id="SSF64518">
    <property type="entry name" value="Phase 1 flagellin"/>
    <property type="match status" value="1"/>
</dbReference>
<keyword evidence="5" id="KW-0964">Secreted</keyword>
<evidence type="ECO:0000256" key="6">
    <source>
        <dbReference type="ARBA" id="ARBA00023143"/>
    </source>
</evidence>
<dbReference type="Pfam" id="PF22638">
    <property type="entry name" value="FlgK_D1"/>
    <property type="match status" value="1"/>
</dbReference>
<evidence type="ECO:0000256" key="4">
    <source>
        <dbReference type="ARBA" id="ARBA00016244"/>
    </source>
</evidence>
<dbReference type="Proteomes" id="UP000075531">
    <property type="component" value="Unassembled WGS sequence"/>
</dbReference>
<feature type="domain" description="Flagellar basal-body/hook protein C-terminal" evidence="8">
    <location>
        <begin position="586"/>
        <end position="624"/>
    </location>
</feature>
<dbReference type="InterPro" id="IPR001444">
    <property type="entry name" value="Flag_bb_rod_N"/>
</dbReference>
<evidence type="ECO:0000259" key="7">
    <source>
        <dbReference type="Pfam" id="PF00460"/>
    </source>
</evidence>
<dbReference type="Pfam" id="PF06429">
    <property type="entry name" value="Flg_bbr_C"/>
    <property type="match status" value="1"/>
</dbReference>
<dbReference type="InterPro" id="IPR002371">
    <property type="entry name" value="FlgK"/>
</dbReference>
<dbReference type="GO" id="GO:0005198">
    <property type="term" value="F:structural molecule activity"/>
    <property type="evidence" value="ECO:0007669"/>
    <property type="project" value="InterPro"/>
</dbReference>
<dbReference type="EMBL" id="LTBA01000010">
    <property type="protein sequence ID" value="KYH34796.1"/>
    <property type="molecule type" value="Genomic_DNA"/>
</dbReference>
<proteinExistence type="inferred from homology"/>
<dbReference type="GO" id="GO:0044780">
    <property type="term" value="P:bacterial-type flagellum assembly"/>
    <property type="evidence" value="ECO:0007669"/>
    <property type="project" value="InterPro"/>
</dbReference>
<organism evidence="10 11">
    <name type="scientific">Clostridium tepidiprofundi DSM 19306</name>
    <dbReference type="NCBI Taxonomy" id="1121338"/>
    <lineage>
        <taxon>Bacteria</taxon>
        <taxon>Bacillati</taxon>
        <taxon>Bacillota</taxon>
        <taxon>Clostridia</taxon>
        <taxon>Eubacteriales</taxon>
        <taxon>Clostridiaceae</taxon>
        <taxon>Clostridium</taxon>
    </lineage>
</organism>
<feature type="domain" description="Flagellar hook-associated protein FlgK helical" evidence="9">
    <location>
        <begin position="102"/>
        <end position="252"/>
    </location>
</feature>
<sequence length="628" mass="69960">MSSLFSIFNISTRGLSTQQKAIGVTSHNIANANTEGYSRQRAVIETTRPFDMPSMNSYIGPGQEGTGATVKIINRIRDEFLDYQVRNENSTLGKYEARNKFLSEIENIFNEPSDSGLSTLVGKFFDAWQQLSKQPQTSNARTVVANQSAALADELNHTYNQFKKLKGNTQMQIKQTVFETNNILNQLDQLNQQIIGVKVAGQEPNDLMDRRDLLLDKLSKVMNINISKREFYSVDVNPEEVDGVPSSGEKLLIRKEPNYAISRFSYISAISTTNDYKTITIEYLKNGNSDDPGNKITLDISSISNEDERKEIFKQIDETRVLWSREDGTAYTDGLEVEISSKEQLKEKLGLFVPARGEFKGYMSVQNDVDKYVSQLNKLAKAIAFAVNAVHSGIVDAKNPGGHTNPVQPPDTDYMPFFVNKDIAKYDVNSGSISNLGSVLSGESEITAGNISVNEEILKDVMKIKTRTNDDKFAYEADNNIDGETDGNRALAIAQLRDKLYGIQNVTDTMDRKTFIENLTGNVRPASLVDDGTGVKTIKSNINGMKIDSYFKDIIDELGVQEQEAKRIVKNQNDLLAGFQESKESISGVSLDEEMANMIQYQHAYQANAKIVSVVDQLLDVVINGLVR</sequence>
<dbReference type="GO" id="GO:0009424">
    <property type="term" value="C:bacterial-type flagellum hook"/>
    <property type="evidence" value="ECO:0007669"/>
    <property type="project" value="InterPro"/>
</dbReference>
<dbReference type="PANTHER" id="PTHR30033:SF1">
    <property type="entry name" value="FLAGELLAR HOOK-ASSOCIATED PROTEIN 1"/>
    <property type="match status" value="1"/>
</dbReference>
<dbReference type="AlphaFoldDB" id="A0A151B4H9"/>
<evidence type="ECO:0000313" key="10">
    <source>
        <dbReference type="EMBL" id="KYH34796.1"/>
    </source>
</evidence>
<keyword evidence="10" id="KW-0282">Flagellum</keyword>
<keyword evidence="10" id="KW-0966">Cell projection</keyword>
<accession>A0A151B4H9</accession>
<keyword evidence="6" id="KW-0975">Bacterial flagellum</keyword>
<protein>
    <recommendedName>
        <fullName evidence="4">Flagellar hook-associated protein 1</fullName>
    </recommendedName>
</protein>
<dbReference type="GO" id="GO:0005576">
    <property type="term" value="C:extracellular region"/>
    <property type="evidence" value="ECO:0007669"/>
    <property type="project" value="UniProtKB-SubCell"/>
</dbReference>
<evidence type="ECO:0000259" key="8">
    <source>
        <dbReference type="Pfam" id="PF06429"/>
    </source>
</evidence>
<reference evidence="10 11" key="1">
    <citation type="submission" date="2016-02" db="EMBL/GenBank/DDBJ databases">
        <title>Genome sequence of Clostridium tepidiprofundi DSM 19306.</title>
        <authorList>
            <person name="Poehlein A."/>
            <person name="Daniel R."/>
        </authorList>
    </citation>
    <scope>NUCLEOTIDE SEQUENCE [LARGE SCALE GENOMIC DNA]</scope>
    <source>
        <strain evidence="10 11">DSM 19306</strain>
    </source>
</reference>
<gene>
    <name evidence="10" type="primary">flgK</name>
    <name evidence="10" type="ORF">CLTEP_12610</name>
</gene>
<dbReference type="RefSeq" id="WP_066824156.1">
    <property type="nucleotide sequence ID" value="NZ_LTBA01000010.1"/>
</dbReference>
<dbReference type="PANTHER" id="PTHR30033">
    <property type="entry name" value="FLAGELLAR HOOK-ASSOCIATED PROTEIN 1"/>
    <property type="match status" value="1"/>
</dbReference>
<keyword evidence="11" id="KW-1185">Reference proteome</keyword>
<evidence type="ECO:0000256" key="5">
    <source>
        <dbReference type="ARBA" id="ARBA00022525"/>
    </source>
</evidence>
<dbReference type="STRING" id="1121338.CLTEP_12610"/>
<evidence type="ECO:0000259" key="9">
    <source>
        <dbReference type="Pfam" id="PF22638"/>
    </source>
</evidence>
<comment type="similarity">
    <text evidence="3">Belongs to the flagella basal body rod proteins family.</text>
</comment>
<dbReference type="InterPro" id="IPR010930">
    <property type="entry name" value="Flg_bb/hook_C_dom"/>
</dbReference>
<dbReference type="OrthoDB" id="9802553at2"/>
<feature type="domain" description="Flagellar basal body rod protein N-terminal" evidence="7">
    <location>
        <begin position="9"/>
        <end position="37"/>
    </location>
</feature>
<evidence type="ECO:0000313" key="11">
    <source>
        <dbReference type="Proteomes" id="UP000075531"/>
    </source>
</evidence>